<keyword evidence="2 4" id="KW-0479">Metal-binding</keyword>
<dbReference type="SMART" id="SM01219">
    <property type="entry name" value="Frataxin_Cyay"/>
    <property type="match status" value="1"/>
</dbReference>
<dbReference type="GO" id="GO:0008198">
    <property type="term" value="F:ferrous iron binding"/>
    <property type="evidence" value="ECO:0007669"/>
    <property type="project" value="TreeGrafter"/>
</dbReference>
<dbReference type="HOGENOM" id="CLU_080880_3_0_4"/>
<dbReference type="InterPro" id="IPR020895">
    <property type="entry name" value="Frataxin_CS"/>
</dbReference>
<dbReference type="STRING" id="420662.Mpe_A3115"/>
<dbReference type="GO" id="GO:0016226">
    <property type="term" value="P:iron-sulfur cluster assembly"/>
    <property type="evidence" value="ECO:0007669"/>
    <property type="project" value="UniProtKB-UniRule"/>
</dbReference>
<evidence type="ECO:0000256" key="1">
    <source>
        <dbReference type="ARBA" id="ARBA00008183"/>
    </source>
</evidence>
<reference evidence="5 6" key="1">
    <citation type="journal article" date="2007" name="J. Bacteriol.">
        <title>Whole-genome analysis of the methyl tert-butyl ether-degrading beta-proteobacterium Methylibium petroleiphilum PM1.</title>
        <authorList>
            <person name="Kane S.R."/>
            <person name="Chakicherla A.Y."/>
            <person name="Chain P.S.G."/>
            <person name="Schmidt R."/>
            <person name="Shin M.W."/>
            <person name="Legler T.C."/>
            <person name="Scow K.M."/>
            <person name="Larimer F.W."/>
            <person name="Lucas S.M."/>
            <person name="Richardson P.M."/>
            <person name="Hristova K.R."/>
        </authorList>
    </citation>
    <scope>NUCLEOTIDE SEQUENCE [LARGE SCALE GENOMIC DNA]</scope>
    <source>
        <strain evidence="6">ATCC BAA-1232 / LMG 22953 / PM1</strain>
    </source>
</reference>
<dbReference type="InterPro" id="IPR036524">
    <property type="entry name" value="Frataxin/CyaY_sf"/>
</dbReference>
<dbReference type="NCBIfam" id="TIGR03421">
    <property type="entry name" value="FeS_CyaY"/>
    <property type="match status" value="1"/>
</dbReference>
<dbReference type="Proteomes" id="UP000000366">
    <property type="component" value="Chromosome"/>
</dbReference>
<dbReference type="PROSITE" id="PS50810">
    <property type="entry name" value="FRATAXIN_2"/>
    <property type="match status" value="1"/>
</dbReference>
<evidence type="ECO:0000256" key="4">
    <source>
        <dbReference type="HAMAP-Rule" id="MF_00142"/>
    </source>
</evidence>
<evidence type="ECO:0000256" key="3">
    <source>
        <dbReference type="ARBA" id="ARBA00023004"/>
    </source>
</evidence>
<name>A2SKH9_METPP</name>
<dbReference type="InterPro" id="IPR002908">
    <property type="entry name" value="Frataxin/CyaY"/>
</dbReference>
<evidence type="ECO:0000313" key="6">
    <source>
        <dbReference type="Proteomes" id="UP000000366"/>
    </source>
</evidence>
<dbReference type="GO" id="GO:0008199">
    <property type="term" value="F:ferric iron binding"/>
    <property type="evidence" value="ECO:0007669"/>
    <property type="project" value="InterPro"/>
</dbReference>
<keyword evidence="3 4" id="KW-0408">Iron</keyword>
<dbReference type="GO" id="GO:0005829">
    <property type="term" value="C:cytosol"/>
    <property type="evidence" value="ECO:0007669"/>
    <property type="project" value="TreeGrafter"/>
</dbReference>
<dbReference type="EMBL" id="CP000555">
    <property type="protein sequence ID" value="ABM96068.1"/>
    <property type="molecule type" value="Genomic_DNA"/>
</dbReference>
<dbReference type="Gene3D" id="3.30.920.10">
    <property type="entry name" value="Frataxin/CyaY"/>
    <property type="match status" value="1"/>
</dbReference>
<protein>
    <recommendedName>
        <fullName evidence="4">Iron-sulfur cluster assembly protein CyaY</fullName>
    </recommendedName>
</protein>
<dbReference type="SUPFAM" id="SSF55387">
    <property type="entry name" value="Frataxin/Nqo15-like"/>
    <property type="match status" value="1"/>
</dbReference>
<proteinExistence type="inferred from homology"/>
<dbReference type="RefSeq" id="WP_011830691.1">
    <property type="nucleotide sequence ID" value="NC_008825.1"/>
</dbReference>
<dbReference type="eggNOG" id="COG1965">
    <property type="taxonomic scope" value="Bacteria"/>
</dbReference>
<dbReference type="InterPro" id="IPR047584">
    <property type="entry name" value="CyaY"/>
</dbReference>
<dbReference type="KEGG" id="mpt:Mpe_A3115"/>
<sequence length="121" mass="13135">MSTATPASALSDADYQALTRAVLGGIELQVDRWLQDDVVDIDAARTGGLLELSFPNGSKIVVNTQPPLQEIWLAARSGGFHYRHVAGTWCDTKTEEDFFVTLSRCASEQAGRPLNFAPPTI</sequence>
<evidence type="ECO:0000256" key="2">
    <source>
        <dbReference type="ARBA" id="ARBA00022723"/>
    </source>
</evidence>
<comment type="similarity">
    <text evidence="1 4">Belongs to the frataxin family.</text>
</comment>
<dbReference type="HAMAP" id="MF_00142">
    <property type="entry name" value="CyaY"/>
    <property type="match status" value="1"/>
</dbReference>
<keyword evidence="6" id="KW-1185">Reference proteome</keyword>
<accession>A2SKH9</accession>
<dbReference type="PANTHER" id="PTHR16821">
    <property type="entry name" value="FRATAXIN"/>
    <property type="match status" value="1"/>
</dbReference>
<dbReference type="Pfam" id="PF01491">
    <property type="entry name" value="Frataxin_Cyay"/>
    <property type="match status" value="1"/>
</dbReference>
<dbReference type="PANTHER" id="PTHR16821:SF2">
    <property type="entry name" value="FRATAXIN, MITOCHONDRIAL"/>
    <property type="match status" value="1"/>
</dbReference>
<evidence type="ECO:0000313" key="5">
    <source>
        <dbReference type="EMBL" id="ABM96068.1"/>
    </source>
</evidence>
<gene>
    <name evidence="4" type="primary">cyaY</name>
    <name evidence="5" type="ordered locus">Mpe_A3115</name>
</gene>
<comment type="function">
    <text evidence="4">Involved in iron-sulfur (Fe-S) cluster assembly. May act as a regulator of Fe-S biogenesis.</text>
</comment>
<organism evidence="5 6">
    <name type="scientific">Methylibium petroleiphilum (strain ATCC BAA-1232 / LMG 22953 / PM1)</name>
    <dbReference type="NCBI Taxonomy" id="420662"/>
    <lineage>
        <taxon>Bacteria</taxon>
        <taxon>Pseudomonadati</taxon>
        <taxon>Pseudomonadota</taxon>
        <taxon>Betaproteobacteria</taxon>
        <taxon>Burkholderiales</taxon>
        <taxon>Sphaerotilaceae</taxon>
        <taxon>Methylibium</taxon>
    </lineage>
</organism>
<dbReference type="PROSITE" id="PS01344">
    <property type="entry name" value="FRATAXIN_1"/>
    <property type="match status" value="1"/>
</dbReference>
<dbReference type="AlphaFoldDB" id="A2SKH9"/>